<dbReference type="Pfam" id="PF00004">
    <property type="entry name" value="AAA"/>
    <property type="match status" value="1"/>
</dbReference>
<dbReference type="GO" id="GO:0016887">
    <property type="term" value="F:ATP hydrolysis activity"/>
    <property type="evidence" value="ECO:0007669"/>
    <property type="project" value="InterPro"/>
</dbReference>
<dbReference type="EMBL" id="ATBP01000403">
    <property type="protein sequence ID" value="ETR70571.1"/>
    <property type="molecule type" value="Genomic_DNA"/>
</dbReference>
<dbReference type="Proteomes" id="UP000189670">
    <property type="component" value="Unassembled WGS sequence"/>
</dbReference>
<proteinExistence type="inferred from homology"/>
<evidence type="ECO:0000313" key="3">
    <source>
        <dbReference type="EMBL" id="ETR70571.1"/>
    </source>
</evidence>
<keyword evidence="1" id="KW-0547">Nucleotide-binding</keyword>
<dbReference type="InterPro" id="IPR003959">
    <property type="entry name" value="ATPase_AAA_core"/>
</dbReference>
<evidence type="ECO:0000259" key="2">
    <source>
        <dbReference type="Pfam" id="PF00004"/>
    </source>
</evidence>
<evidence type="ECO:0000256" key="1">
    <source>
        <dbReference type="RuleBase" id="RU003651"/>
    </source>
</evidence>
<comment type="similarity">
    <text evidence="1">Belongs to the AAA ATPase family.</text>
</comment>
<name>A0A1V1P6W4_9BACT</name>
<keyword evidence="1" id="KW-0067">ATP-binding</keyword>
<sequence>MFAKAIANEMNATIQMISGPEIMDKYVGQSENNLRKIFSTARRNAPAVVFFDEFDSIAGQRSNYSDGGARSNNAVVAQLLTELDGFRQDQAVLIIGTTNRIDIIDEALLRPSRLQPVEINLPDFSARKSVAKIYAKSFGIDKLLEGIFNLTLKYLHDWSADKSEKSQIPEEFLKELFAIHPPYNKQYKIEGQKDGFLKSLQLFFKFVSNSINDDAEKDQKPLLNRLKARIIEMAKPYNIDFSKENLPDLSSSEAMPLINKMQNDIRELFLMIEQEKSKTGGICAERFVNFLMDLIAEYTIDFNNDEIRAIFQESSLEHHMEGQLITPRYLGLKIGLIRKRSEERKSVHIGRGRMR</sequence>
<accession>A0A1V1P6W4</accession>
<dbReference type="InterPro" id="IPR003960">
    <property type="entry name" value="ATPase_AAA_CS"/>
</dbReference>
<evidence type="ECO:0000313" key="4">
    <source>
        <dbReference type="Proteomes" id="UP000189670"/>
    </source>
</evidence>
<dbReference type="PROSITE" id="PS00674">
    <property type="entry name" value="AAA"/>
    <property type="match status" value="1"/>
</dbReference>
<dbReference type="Gene3D" id="1.10.8.60">
    <property type="match status" value="1"/>
</dbReference>
<dbReference type="SUPFAM" id="SSF52540">
    <property type="entry name" value="P-loop containing nucleoside triphosphate hydrolases"/>
    <property type="match status" value="1"/>
</dbReference>
<gene>
    <name evidence="3" type="ORF">OMM_08719</name>
</gene>
<protein>
    <recommendedName>
        <fullName evidence="2">ATPase AAA-type core domain-containing protein</fullName>
    </recommendedName>
</protein>
<dbReference type="Gene3D" id="3.40.50.300">
    <property type="entry name" value="P-loop containing nucleotide triphosphate hydrolases"/>
    <property type="match status" value="1"/>
</dbReference>
<comment type="caution">
    <text evidence="3">The sequence shown here is derived from an EMBL/GenBank/DDBJ whole genome shotgun (WGS) entry which is preliminary data.</text>
</comment>
<feature type="domain" description="ATPase AAA-type core" evidence="2">
    <location>
        <begin position="1"/>
        <end position="115"/>
    </location>
</feature>
<dbReference type="InterPro" id="IPR027417">
    <property type="entry name" value="P-loop_NTPase"/>
</dbReference>
<dbReference type="PANTHER" id="PTHR23077">
    <property type="entry name" value="AAA-FAMILY ATPASE"/>
    <property type="match status" value="1"/>
</dbReference>
<dbReference type="InterPro" id="IPR050168">
    <property type="entry name" value="AAA_ATPase_domain"/>
</dbReference>
<organism evidence="3 4">
    <name type="scientific">Candidatus Magnetoglobus multicellularis str. Araruama</name>
    <dbReference type="NCBI Taxonomy" id="890399"/>
    <lineage>
        <taxon>Bacteria</taxon>
        <taxon>Pseudomonadati</taxon>
        <taxon>Thermodesulfobacteriota</taxon>
        <taxon>Desulfobacteria</taxon>
        <taxon>Desulfobacterales</taxon>
        <taxon>Desulfobacteraceae</taxon>
        <taxon>Candidatus Magnetoglobus</taxon>
    </lineage>
</organism>
<dbReference type="AlphaFoldDB" id="A0A1V1P6W4"/>
<reference evidence="4" key="1">
    <citation type="submission" date="2012-11" db="EMBL/GenBank/DDBJ databases">
        <authorList>
            <person name="Lucero-Rivera Y.E."/>
            <person name="Tovar-Ramirez D."/>
        </authorList>
    </citation>
    <scope>NUCLEOTIDE SEQUENCE [LARGE SCALE GENOMIC DNA]</scope>
    <source>
        <strain evidence="4">Araruama</strain>
    </source>
</reference>
<dbReference type="GO" id="GO:0005524">
    <property type="term" value="F:ATP binding"/>
    <property type="evidence" value="ECO:0007669"/>
    <property type="project" value="UniProtKB-KW"/>
</dbReference>